<sequence>MQNEPWEELDLRAASAIRLCLAKNVLANVQNLSSAKELWERLEGLYQAKDISNRLLLKEQFHNLRMDEGTKISDHLSTLNNIVSELESIKVEIDDEDKALRLIWSLPPSYVHLKPVLMYGKEKLNFEEVATKIISEERRMKSDENTSSSSMLLTRSGTNGKKIHAKNLPCWKCGRCGHLKRNCPVLLFPNSGIKSFGSIF</sequence>
<accession>A0ACB0JYY7</accession>
<protein>
    <submittedName>
        <fullName evidence="1">Uncharacterized protein</fullName>
    </submittedName>
</protein>
<keyword evidence="2" id="KW-1185">Reference proteome</keyword>
<reference evidence="1" key="1">
    <citation type="submission" date="2023-10" db="EMBL/GenBank/DDBJ databases">
        <authorList>
            <person name="Rodriguez Cubillos JULIANA M."/>
            <person name="De Vega J."/>
        </authorList>
    </citation>
    <scope>NUCLEOTIDE SEQUENCE</scope>
</reference>
<comment type="caution">
    <text evidence="1">The sequence shown here is derived from an EMBL/GenBank/DDBJ whole genome shotgun (WGS) entry which is preliminary data.</text>
</comment>
<organism evidence="1 2">
    <name type="scientific">Trifolium pratense</name>
    <name type="common">Red clover</name>
    <dbReference type="NCBI Taxonomy" id="57577"/>
    <lineage>
        <taxon>Eukaryota</taxon>
        <taxon>Viridiplantae</taxon>
        <taxon>Streptophyta</taxon>
        <taxon>Embryophyta</taxon>
        <taxon>Tracheophyta</taxon>
        <taxon>Spermatophyta</taxon>
        <taxon>Magnoliopsida</taxon>
        <taxon>eudicotyledons</taxon>
        <taxon>Gunneridae</taxon>
        <taxon>Pentapetalae</taxon>
        <taxon>rosids</taxon>
        <taxon>fabids</taxon>
        <taxon>Fabales</taxon>
        <taxon>Fabaceae</taxon>
        <taxon>Papilionoideae</taxon>
        <taxon>50 kb inversion clade</taxon>
        <taxon>NPAAA clade</taxon>
        <taxon>Hologalegina</taxon>
        <taxon>IRL clade</taxon>
        <taxon>Trifolieae</taxon>
        <taxon>Trifolium</taxon>
    </lineage>
</organism>
<dbReference type="EMBL" id="CASHSV030000109">
    <property type="protein sequence ID" value="CAJ2648827.1"/>
    <property type="molecule type" value="Genomic_DNA"/>
</dbReference>
<name>A0ACB0JYY7_TRIPR</name>
<gene>
    <name evidence="1" type="ORF">MILVUS5_LOCUS17093</name>
</gene>
<evidence type="ECO:0000313" key="1">
    <source>
        <dbReference type="EMBL" id="CAJ2648827.1"/>
    </source>
</evidence>
<proteinExistence type="predicted"/>
<evidence type="ECO:0000313" key="2">
    <source>
        <dbReference type="Proteomes" id="UP001177021"/>
    </source>
</evidence>
<dbReference type="Proteomes" id="UP001177021">
    <property type="component" value="Unassembled WGS sequence"/>
</dbReference>